<gene>
    <name evidence="1" type="ORF">FRZ06_12925</name>
</gene>
<dbReference type="Proteomes" id="UP000594014">
    <property type="component" value="Chromosome"/>
</dbReference>
<name>A0ACD1ACB7_9FIRM</name>
<dbReference type="EMBL" id="CP042469">
    <property type="protein sequence ID" value="QOX64177.1"/>
    <property type="molecule type" value="Genomic_DNA"/>
</dbReference>
<sequence length="235" mass="27895">MEFMDNRDKIYYYMKRFRLKEFFRPDYYPEYLKYMSLVKFSKGEYIYKQKENIQYIYFFVEGRIKVYSLLSNGKRQLLYFYTKFGILGDLELFNRSNPYTLIQAAQDSYCIALPLADTKQLLYDDPIFLRQMAELLAQKLCNSSSNSSLNIYYSLENRLCAYILASAEKGLENEKEVLIFKEGLSETAEILGTSYRHLHRTLKELKEKGIIEKGKGGYRVLDPDQLMRLSSDQYM</sequence>
<accession>A0ACD1ACB7</accession>
<evidence type="ECO:0000313" key="1">
    <source>
        <dbReference type="EMBL" id="QOX64177.1"/>
    </source>
</evidence>
<proteinExistence type="predicted"/>
<organism evidence="1 2">
    <name type="scientific">Anoxybacterium hadale</name>
    <dbReference type="NCBI Taxonomy" id="3408580"/>
    <lineage>
        <taxon>Bacteria</taxon>
        <taxon>Bacillati</taxon>
        <taxon>Bacillota</taxon>
        <taxon>Clostridia</taxon>
        <taxon>Peptostreptococcales</taxon>
        <taxon>Anaerovoracaceae</taxon>
        <taxon>Anoxybacterium</taxon>
    </lineage>
</organism>
<reference evidence="1" key="1">
    <citation type="submission" date="2019-08" db="EMBL/GenBank/DDBJ databases">
        <title>Genome sequence of Clostridiales bacterium MT110.</title>
        <authorList>
            <person name="Cao J."/>
        </authorList>
    </citation>
    <scope>NUCLEOTIDE SEQUENCE</scope>
    <source>
        <strain evidence="1">MT110</strain>
    </source>
</reference>
<evidence type="ECO:0000313" key="2">
    <source>
        <dbReference type="Proteomes" id="UP000594014"/>
    </source>
</evidence>
<protein>
    <submittedName>
        <fullName evidence="1">Cyclic nucleotide-binding domain-containing protein</fullName>
    </submittedName>
</protein>
<keyword evidence="2" id="KW-1185">Reference proteome</keyword>